<keyword evidence="1" id="KW-0802">TPR repeat</keyword>
<dbReference type="PROSITE" id="PS51257">
    <property type="entry name" value="PROKAR_LIPOPROTEIN"/>
    <property type="match status" value="1"/>
</dbReference>
<dbReference type="InterPro" id="IPR011990">
    <property type="entry name" value="TPR-like_helical_dom_sf"/>
</dbReference>
<dbReference type="Pfam" id="PF14559">
    <property type="entry name" value="TPR_19"/>
    <property type="match status" value="1"/>
</dbReference>
<dbReference type="SUPFAM" id="SSF48452">
    <property type="entry name" value="TPR-like"/>
    <property type="match status" value="3"/>
</dbReference>
<sequence>MIFRKALQSVLMASVLFTLAACDSADERAEKHFQKGISYLASGDTDRALIEFRNVFKLNGSHLEARQTYAKLLRDSGDFNTSFSQYLRLVEQYPDDATARLALSEMAMQSQNWEEAERHGSKLLALTPDDPNAQVVGIALAYRAAVVEEDTEARNAAFNNALALKKTLPENPFLRSLLIDGLLRQGDETGALAEIDEALELTPDNMILYRQRLQILNRRGDEDAVEAQLRDMVVRFPQDESAKSLLIRFYMARKDLDSAEAFLRSQITDNEKDDAARTTFVRFLVQTRGNPEGRAALDGFIAEGTNTDLFRSLRASLDFDDGKREEALAELEDIVEKAEPSEQTREIKVTLARLLVAMGNDVGARALVDNVLEEDPGMVEALKMRAIWLIDSDQADEAITVLRAALDKNPNDAAVMTIMSSAHLRNGNRELAGELLALAVDASNNAPAESLRYAQFLVATDKVLPAEGVLLDSLRLTPTNPTILVELGKIYIRLEDWPRAGQVERSLRALGQEETTAAADQFKVAILNGQQRNEDALSFLENLARREDGNTLSAQIAIVRAHVARDDVAAARVYLDTLLEEDGDNRILRFLDAAVHGRAGELEAAEVGYRALLEEDDTTERVWLELVRTLTRAGKLDAAKEALAEGLAVLPAARDLLWAKATQFEREGDYEAAIGIYERLYDENSSTSVIANNLASLLSTVREDEESHQRAYAVARRLRGSDFPPYQDTYGWIAYQRGDYDDALRHMEPAAAALSEDPLVLYHLGMTYAGLKRYDEAVKTLQKALDVAGDDPRPAFEDARAEIERLRKIEAD</sequence>
<dbReference type="PANTHER" id="PTHR12558:SF13">
    <property type="entry name" value="CELL DIVISION CYCLE PROTEIN 27 HOMOLOG"/>
    <property type="match status" value="1"/>
</dbReference>
<dbReference type="SMART" id="SM00028">
    <property type="entry name" value="TPR"/>
    <property type="match status" value="7"/>
</dbReference>
<dbReference type="InterPro" id="IPR019734">
    <property type="entry name" value="TPR_rpt"/>
</dbReference>
<protein>
    <submittedName>
        <fullName evidence="3">Tetratricopeptide repeat protein</fullName>
    </submittedName>
</protein>
<evidence type="ECO:0000256" key="1">
    <source>
        <dbReference type="PROSITE-ProRule" id="PRU00339"/>
    </source>
</evidence>
<dbReference type="PROSITE" id="PS50005">
    <property type="entry name" value="TPR"/>
    <property type="match status" value="2"/>
</dbReference>
<name>A0A238KV23_9RHOB</name>
<evidence type="ECO:0000313" key="4">
    <source>
        <dbReference type="Proteomes" id="UP000202922"/>
    </source>
</evidence>
<keyword evidence="4" id="KW-1185">Reference proteome</keyword>
<dbReference type="EMBL" id="FXYE01000002">
    <property type="protein sequence ID" value="SMX46451.1"/>
    <property type="molecule type" value="Genomic_DNA"/>
</dbReference>
<organism evidence="3 4">
    <name type="scientific">Actibacterium lipolyticum</name>
    <dbReference type="NCBI Taxonomy" id="1524263"/>
    <lineage>
        <taxon>Bacteria</taxon>
        <taxon>Pseudomonadati</taxon>
        <taxon>Pseudomonadota</taxon>
        <taxon>Alphaproteobacteria</taxon>
        <taxon>Rhodobacterales</taxon>
        <taxon>Roseobacteraceae</taxon>
        <taxon>Actibacterium</taxon>
    </lineage>
</organism>
<feature type="repeat" description="TPR" evidence="1">
    <location>
        <begin position="29"/>
        <end position="62"/>
    </location>
</feature>
<dbReference type="Proteomes" id="UP000202922">
    <property type="component" value="Unassembled WGS sequence"/>
</dbReference>
<accession>A0A238KV23</accession>
<feature type="signal peptide" evidence="2">
    <location>
        <begin position="1"/>
        <end position="20"/>
    </location>
</feature>
<dbReference type="PANTHER" id="PTHR12558">
    <property type="entry name" value="CELL DIVISION CYCLE 16,23,27"/>
    <property type="match status" value="1"/>
</dbReference>
<evidence type="ECO:0000256" key="2">
    <source>
        <dbReference type="SAM" id="SignalP"/>
    </source>
</evidence>
<dbReference type="Gene3D" id="1.25.40.10">
    <property type="entry name" value="Tetratricopeptide repeat domain"/>
    <property type="match status" value="5"/>
</dbReference>
<dbReference type="Pfam" id="PF13432">
    <property type="entry name" value="TPR_16"/>
    <property type="match status" value="3"/>
</dbReference>
<dbReference type="RefSeq" id="WP_093968170.1">
    <property type="nucleotide sequence ID" value="NZ_FXYE01000002.1"/>
</dbReference>
<keyword evidence="2" id="KW-0732">Signal</keyword>
<dbReference type="AlphaFoldDB" id="A0A238KV23"/>
<dbReference type="OrthoDB" id="7637125at2"/>
<reference evidence="4" key="1">
    <citation type="submission" date="2017-05" db="EMBL/GenBank/DDBJ databases">
        <authorList>
            <person name="Rodrigo-Torres L."/>
            <person name="Arahal R. D."/>
            <person name="Lucena T."/>
        </authorList>
    </citation>
    <scope>NUCLEOTIDE SEQUENCE [LARGE SCALE GENOMIC DNA]</scope>
    <source>
        <strain evidence="4">CECT 8621</strain>
    </source>
</reference>
<feature type="repeat" description="TPR" evidence="1">
    <location>
        <begin position="758"/>
        <end position="791"/>
    </location>
</feature>
<gene>
    <name evidence="3" type="ORF">COL8621_03121</name>
</gene>
<proteinExistence type="predicted"/>
<feature type="chain" id="PRO_5012873116" evidence="2">
    <location>
        <begin position="21"/>
        <end position="812"/>
    </location>
</feature>
<evidence type="ECO:0000313" key="3">
    <source>
        <dbReference type="EMBL" id="SMX46451.1"/>
    </source>
</evidence>